<evidence type="ECO:0000313" key="1">
    <source>
        <dbReference type="EMBL" id="CAB4241890.1"/>
    </source>
</evidence>
<name>A0A6J5TE02_9CAUD</name>
<accession>A0A6J5TE02</accession>
<gene>
    <name evidence="1" type="ORF">UFOVP71_428</name>
</gene>
<proteinExistence type="predicted"/>
<sequence length="54" mass="6416">MKRTTLTIKFERSKRRAVELYDANSPFKGKVERNRMAYTRKAKNQKQVDKDLGL</sequence>
<protein>
    <submittedName>
        <fullName evidence="1">Uncharacterized protein</fullName>
    </submittedName>
</protein>
<dbReference type="EMBL" id="LR797824">
    <property type="protein sequence ID" value="CAB4241890.1"/>
    <property type="molecule type" value="Genomic_DNA"/>
</dbReference>
<organism evidence="1">
    <name type="scientific">uncultured Caudovirales phage</name>
    <dbReference type="NCBI Taxonomy" id="2100421"/>
    <lineage>
        <taxon>Viruses</taxon>
        <taxon>Duplodnaviria</taxon>
        <taxon>Heunggongvirae</taxon>
        <taxon>Uroviricota</taxon>
        <taxon>Caudoviricetes</taxon>
        <taxon>Peduoviridae</taxon>
        <taxon>Maltschvirus</taxon>
        <taxon>Maltschvirus maltsch</taxon>
    </lineage>
</organism>
<reference evidence="1" key="1">
    <citation type="submission" date="2020-05" db="EMBL/GenBank/DDBJ databases">
        <authorList>
            <person name="Chiriac C."/>
            <person name="Salcher M."/>
            <person name="Ghai R."/>
            <person name="Kavagutti S V."/>
        </authorList>
    </citation>
    <scope>NUCLEOTIDE SEQUENCE</scope>
</reference>